<protein>
    <submittedName>
        <fullName evidence="1">Uncharacterized protein</fullName>
    </submittedName>
</protein>
<dbReference type="AlphaFoldDB" id="A0A652ZW59"/>
<name>A0A652ZW59_9SPIR</name>
<proteinExistence type="predicted"/>
<gene>
    <name evidence="1" type="ORF">TRIP_E260011</name>
</gene>
<reference evidence="1" key="1">
    <citation type="submission" date="2018-07" db="EMBL/GenBank/DDBJ databases">
        <authorList>
            <consortium name="Genoscope - CEA"/>
            <person name="William W."/>
        </authorList>
    </citation>
    <scope>NUCLEOTIDE SEQUENCE</scope>
    <source>
        <strain evidence="1">IK1</strain>
    </source>
</reference>
<accession>A0A652ZW59</accession>
<sequence length="129" mass="13959">MALILDAVHGAEDPLVHHGDGNAQGLPELFEFFLEGTDPGGAFGKVHHHHHDEIAFQDGLAYVVDVDVPVGEKVAHPGYNAYLVASHDADDGFHVNLPGLWGWSAAGAEGACRRPWVEVSYGFPRNIRE</sequence>
<evidence type="ECO:0000313" key="1">
    <source>
        <dbReference type="EMBL" id="VBB40012.1"/>
    </source>
</evidence>
<organism evidence="1">
    <name type="scientific">uncultured Spirochaetota bacterium</name>
    <dbReference type="NCBI Taxonomy" id="460511"/>
    <lineage>
        <taxon>Bacteria</taxon>
        <taxon>Pseudomonadati</taxon>
        <taxon>Spirochaetota</taxon>
        <taxon>environmental samples</taxon>
    </lineage>
</organism>
<dbReference type="EMBL" id="UPXP01000019">
    <property type="protein sequence ID" value="VBB40012.1"/>
    <property type="molecule type" value="Genomic_DNA"/>
</dbReference>